<dbReference type="CDD" id="cd06223">
    <property type="entry name" value="PRTases_typeI"/>
    <property type="match status" value="1"/>
</dbReference>
<gene>
    <name evidence="2" type="ORF">GALL_342650</name>
</gene>
<keyword evidence="2" id="KW-0808">Transferase</keyword>
<evidence type="ECO:0000259" key="1">
    <source>
        <dbReference type="Pfam" id="PF00156"/>
    </source>
</evidence>
<evidence type="ECO:0000313" key="2">
    <source>
        <dbReference type="EMBL" id="OIQ83915.1"/>
    </source>
</evidence>
<dbReference type="EMBL" id="MLJW01000660">
    <property type="protein sequence ID" value="OIQ83915.1"/>
    <property type="molecule type" value="Genomic_DNA"/>
</dbReference>
<feature type="domain" description="Phosphoribosyltransferase" evidence="1">
    <location>
        <begin position="10"/>
        <end position="179"/>
    </location>
</feature>
<reference evidence="2" key="1">
    <citation type="submission" date="2016-10" db="EMBL/GenBank/DDBJ databases">
        <title>Sequence of Gallionella enrichment culture.</title>
        <authorList>
            <person name="Poehlein A."/>
            <person name="Muehling M."/>
            <person name="Daniel R."/>
        </authorList>
    </citation>
    <scope>NUCLEOTIDE SEQUENCE</scope>
</reference>
<accession>A0A1J5R2E1</accession>
<protein>
    <submittedName>
        <fullName evidence="2">Putative phosphoribosyl transferasec</fullName>
    </submittedName>
</protein>
<dbReference type="AlphaFoldDB" id="A0A1J5R2E1"/>
<dbReference type="InterPro" id="IPR029057">
    <property type="entry name" value="PRTase-like"/>
</dbReference>
<proteinExistence type="predicted"/>
<comment type="caution">
    <text evidence="2">The sequence shown here is derived from an EMBL/GenBank/DDBJ whole genome shotgun (WGS) entry which is preliminary data.</text>
</comment>
<organism evidence="2">
    <name type="scientific">mine drainage metagenome</name>
    <dbReference type="NCBI Taxonomy" id="410659"/>
    <lineage>
        <taxon>unclassified sequences</taxon>
        <taxon>metagenomes</taxon>
        <taxon>ecological metagenomes</taxon>
    </lineage>
</organism>
<sequence>MESQFSDRRAAGRLLAEKLRTYRGRAGLLVFALPRGGVPVGYEVAKALGAELDVLIVRKLGVPNQSELAMGAISSGDALYLNEQIIKLAGITPSDVDHVLEQERNELARRERLYRGTKPMVEVDGRTVIVVDDGIATGASMRAALLALRGKNPKRLIIAVPVAPADAKERFQDVADEFVSVMNPIDFQAVGQFYEDFSATEDEEVRSLLAEAHKKAS</sequence>
<dbReference type="Gene3D" id="3.30.1310.20">
    <property type="entry name" value="PRTase-like"/>
    <property type="match status" value="1"/>
</dbReference>
<dbReference type="Pfam" id="PF00156">
    <property type="entry name" value="Pribosyltran"/>
    <property type="match status" value="1"/>
</dbReference>
<dbReference type="InterPro" id="IPR000836">
    <property type="entry name" value="PRTase_dom"/>
</dbReference>
<dbReference type="GO" id="GO:0016740">
    <property type="term" value="F:transferase activity"/>
    <property type="evidence" value="ECO:0007669"/>
    <property type="project" value="UniProtKB-KW"/>
</dbReference>
<name>A0A1J5R2E1_9ZZZZ</name>
<dbReference type="Gene3D" id="3.40.50.2020">
    <property type="match status" value="1"/>
</dbReference>
<dbReference type="SUPFAM" id="SSF53271">
    <property type="entry name" value="PRTase-like"/>
    <property type="match status" value="1"/>
</dbReference>